<dbReference type="HOGENOM" id="CLU_1985657_0_0_1"/>
<organism evidence="1 2">
    <name type="scientific">Vitis vinifera</name>
    <name type="common">Grape</name>
    <dbReference type="NCBI Taxonomy" id="29760"/>
    <lineage>
        <taxon>Eukaryota</taxon>
        <taxon>Viridiplantae</taxon>
        <taxon>Streptophyta</taxon>
        <taxon>Embryophyta</taxon>
        <taxon>Tracheophyta</taxon>
        <taxon>Spermatophyta</taxon>
        <taxon>Magnoliopsida</taxon>
        <taxon>eudicotyledons</taxon>
        <taxon>Gunneridae</taxon>
        <taxon>Pentapetalae</taxon>
        <taxon>rosids</taxon>
        <taxon>Vitales</taxon>
        <taxon>Vitaceae</taxon>
        <taxon>Viteae</taxon>
        <taxon>Vitis</taxon>
    </lineage>
</organism>
<reference evidence="2" key="1">
    <citation type="journal article" date="2007" name="Nature">
        <title>The grapevine genome sequence suggests ancestral hexaploidization in major angiosperm phyla.</title>
        <authorList>
            <consortium name="The French-Italian Public Consortium for Grapevine Genome Characterization."/>
            <person name="Jaillon O."/>
            <person name="Aury J.-M."/>
            <person name="Noel B."/>
            <person name="Policriti A."/>
            <person name="Clepet C."/>
            <person name="Casagrande A."/>
            <person name="Choisne N."/>
            <person name="Aubourg S."/>
            <person name="Vitulo N."/>
            <person name="Jubin C."/>
            <person name="Vezzi A."/>
            <person name="Legeai F."/>
            <person name="Hugueney P."/>
            <person name="Dasilva C."/>
            <person name="Horner D."/>
            <person name="Mica E."/>
            <person name="Jublot D."/>
            <person name="Poulain J."/>
            <person name="Bruyere C."/>
            <person name="Billault A."/>
            <person name="Segurens B."/>
            <person name="Gouyvenoux M."/>
            <person name="Ugarte E."/>
            <person name="Cattonaro F."/>
            <person name="Anthouard V."/>
            <person name="Vico V."/>
            <person name="Del Fabbro C."/>
            <person name="Alaux M."/>
            <person name="Di Gaspero G."/>
            <person name="Dumas V."/>
            <person name="Felice N."/>
            <person name="Paillard S."/>
            <person name="Juman I."/>
            <person name="Moroldo M."/>
            <person name="Scalabrin S."/>
            <person name="Canaguier A."/>
            <person name="Le Clainche I."/>
            <person name="Malacrida G."/>
            <person name="Durand E."/>
            <person name="Pesole G."/>
            <person name="Laucou V."/>
            <person name="Chatelet P."/>
            <person name="Merdinoglu D."/>
            <person name="Delledonne M."/>
            <person name="Pezzotti M."/>
            <person name="Lecharny A."/>
            <person name="Scarpelli C."/>
            <person name="Artiguenave F."/>
            <person name="Pe M.E."/>
            <person name="Valle G."/>
            <person name="Morgante M."/>
            <person name="Caboche M."/>
            <person name="Adam-Blondon A.-F."/>
            <person name="Weissenbach J."/>
            <person name="Quetier F."/>
            <person name="Wincker P."/>
        </authorList>
    </citation>
    <scope>NUCLEOTIDE SEQUENCE [LARGE SCALE GENOMIC DNA]</scope>
    <source>
        <strain evidence="2">cv. Pinot noir / PN40024</strain>
    </source>
</reference>
<accession>D7SI87</accession>
<evidence type="ECO:0000313" key="1">
    <source>
        <dbReference type="EMBL" id="CBI15197.3"/>
    </source>
</evidence>
<keyword evidence="2" id="KW-1185">Reference proteome</keyword>
<gene>
    <name evidence="1" type="ordered locus">VIT_17s0000g06490</name>
</gene>
<dbReference type="OMA" id="VMIKHIV"/>
<evidence type="ECO:0000313" key="2">
    <source>
        <dbReference type="Proteomes" id="UP000009183"/>
    </source>
</evidence>
<dbReference type="eggNOG" id="ENOG502T24S">
    <property type="taxonomic scope" value="Eukaryota"/>
</dbReference>
<proteinExistence type="predicted"/>
<dbReference type="OrthoDB" id="1816505at2759"/>
<dbReference type="InParanoid" id="D7SI87"/>
<dbReference type="PaxDb" id="29760-VIT_17s0000g06490.t01"/>
<dbReference type="Proteomes" id="UP000009183">
    <property type="component" value="Chromosome 17"/>
</dbReference>
<dbReference type="EMBL" id="FN594950">
    <property type="protein sequence ID" value="CBI15197.3"/>
    <property type="molecule type" value="Genomic_DNA"/>
</dbReference>
<sequence length="126" mass="14028">MSSMSPLDVAVYNFSTIKVVKAEEDLNSDIGESKLINDVSLLKRSIIHVLQQHLDFADVVVHVMALHHVGVIHISKDLDYSIDLVEHNVLVVSVDHLQGVQPPRQLVEDLVHSVTAVTPHRTKTEL</sequence>
<dbReference type="AlphaFoldDB" id="D7SI87"/>
<name>D7SI87_VITVI</name>
<protein>
    <submittedName>
        <fullName evidence="1">Uncharacterized protein</fullName>
    </submittedName>
</protein>